<evidence type="ECO:0000313" key="2">
    <source>
        <dbReference type="EMBL" id="PKI66324.1"/>
    </source>
</evidence>
<proteinExistence type="predicted"/>
<feature type="compositionally biased region" description="Polar residues" evidence="1">
    <location>
        <begin position="61"/>
        <end position="79"/>
    </location>
</feature>
<keyword evidence="3" id="KW-1185">Reference proteome</keyword>
<sequence>MTIRRSFEPRTSNTRSIETRTLSRTSLKDSWAPRVRPSRPILALDRVDLRLFSENDHHSNLRGSVRSQDPLTLPQNSIGRHSGDVRPEWYQTGPKFQTCSVFRDFCRDVRVDPIILGTNDHNSRLRGSVRSQEPLTLPQNSIGRHRGNVRPEWDVRVDSIILGPNDHHSHLWGSVRSQEPLTLPQNSMGNFRGDVRPDLCQSGLFSVSAGSVCAFRVCARPKQPKPDPTKVQPDFLQSHPISRD</sequence>
<organism evidence="2 3">
    <name type="scientific">Punica granatum</name>
    <name type="common">Pomegranate</name>
    <dbReference type="NCBI Taxonomy" id="22663"/>
    <lineage>
        <taxon>Eukaryota</taxon>
        <taxon>Viridiplantae</taxon>
        <taxon>Streptophyta</taxon>
        <taxon>Embryophyta</taxon>
        <taxon>Tracheophyta</taxon>
        <taxon>Spermatophyta</taxon>
        <taxon>Magnoliopsida</taxon>
        <taxon>eudicotyledons</taxon>
        <taxon>Gunneridae</taxon>
        <taxon>Pentapetalae</taxon>
        <taxon>rosids</taxon>
        <taxon>malvids</taxon>
        <taxon>Myrtales</taxon>
        <taxon>Lythraceae</taxon>
        <taxon>Punica</taxon>
    </lineage>
</organism>
<feature type="region of interest" description="Disordered" evidence="1">
    <location>
        <begin position="220"/>
        <end position="244"/>
    </location>
</feature>
<dbReference type="AlphaFoldDB" id="A0A2I0KCR7"/>
<evidence type="ECO:0000313" key="3">
    <source>
        <dbReference type="Proteomes" id="UP000233551"/>
    </source>
</evidence>
<protein>
    <submittedName>
        <fullName evidence="2">Uncharacterized protein</fullName>
    </submittedName>
</protein>
<feature type="region of interest" description="Disordered" evidence="1">
    <location>
        <begin position="59"/>
        <end position="86"/>
    </location>
</feature>
<accession>A0A2I0KCR7</accession>
<dbReference type="Proteomes" id="UP000233551">
    <property type="component" value="Unassembled WGS sequence"/>
</dbReference>
<name>A0A2I0KCR7_PUNGR</name>
<evidence type="ECO:0000256" key="1">
    <source>
        <dbReference type="SAM" id="MobiDB-lite"/>
    </source>
</evidence>
<reference evidence="2 3" key="1">
    <citation type="submission" date="2017-11" db="EMBL/GenBank/DDBJ databases">
        <title>De-novo sequencing of pomegranate (Punica granatum L.) genome.</title>
        <authorList>
            <person name="Akparov Z."/>
            <person name="Amiraslanov A."/>
            <person name="Hajiyeva S."/>
            <person name="Abbasov M."/>
            <person name="Kaur K."/>
            <person name="Hamwieh A."/>
            <person name="Solovyev V."/>
            <person name="Salamov A."/>
            <person name="Braich B."/>
            <person name="Kosarev P."/>
            <person name="Mahmoud A."/>
            <person name="Hajiyev E."/>
            <person name="Babayeva S."/>
            <person name="Izzatullayeva V."/>
            <person name="Mammadov A."/>
            <person name="Mammadov A."/>
            <person name="Sharifova S."/>
            <person name="Ojaghi J."/>
            <person name="Eynullazada K."/>
            <person name="Bayramov B."/>
            <person name="Abdulazimova A."/>
            <person name="Shahmuradov I."/>
        </authorList>
    </citation>
    <scope>NUCLEOTIDE SEQUENCE [LARGE SCALE GENOMIC DNA]</scope>
    <source>
        <strain evidence="3">cv. AG2017</strain>
        <tissue evidence="2">Leaf</tissue>
    </source>
</reference>
<dbReference type="EMBL" id="PGOL01000679">
    <property type="protein sequence ID" value="PKI66324.1"/>
    <property type="molecule type" value="Genomic_DNA"/>
</dbReference>
<gene>
    <name evidence="2" type="ORF">CRG98_013286</name>
</gene>
<comment type="caution">
    <text evidence="2">The sequence shown here is derived from an EMBL/GenBank/DDBJ whole genome shotgun (WGS) entry which is preliminary data.</text>
</comment>